<keyword evidence="3" id="KW-1185">Reference proteome</keyword>
<feature type="transmembrane region" description="Helical" evidence="1">
    <location>
        <begin position="12"/>
        <end position="36"/>
    </location>
</feature>
<gene>
    <name evidence="2" type="ORF">SHI21_05730</name>
</gene>
<organism evidence="2 3">
    <name type="scientific">Bacteriovorax antarcticus</name>
    <dbReference type="NCBI Taxonomy" id="3088717"/>
    <lineage>
        <taxon>Bacteria</taxon>
        <taxon>Pseudomonadati</taxon>
        <taxon>Bdellovibrionota</taxon>
        <taxon>Bacteriovoracia</taxon>
        <taxon>Bacteriovoracales</taxon>
        <taxon>Bacteriovoracaceae</taxon>
        <taxon>Bacteriovorax</taxon>
    </lineage>
</organism>
<reference evidence="2 3" key="1">
    <citation type="submission" date="2023-11" db="EMBL/GenBank/DDBJ databases">
        <title>A Novel Polar Bacteriovorax (B. antarcticus) Isolated from the Biocrust in Antarctica.</title>
        <authorList>
            <person name="Mun W."/>
            <person name="Choi S.Y."/>
            <person name="Mitchell R.J."/>
        </authorList>
    </citation>
    <scope>NUCLEOTIDE SEQUENCE [LARGE SCALE GENOMIC DNA]</scope>
    <source>
        <strain evidence="2 3">PP10</strain>
    </source>
</reference>
<keyword evidence="1" id="KW-1133">Transmembrane helix</keyword>
<keyword evidence="1" id="KW-0812">Transmembrane</keyword>
<dbReference type="RefSeq" id="WP_323575310.1">
    <property type="nucleotide sequence ID" value="NZ_JAYGJQ010000001.1"/>
</dbReference>
<sequence>MHMTRNNETPNQYSYGSLALMLVTVFAIADAMTGGLLRESVIGNAKEYAVAAALVIATVGVYASDGSPGLVFVRACSRHKL</sequence>
<feature type="transmembrane region" description="Helical" evidence="1">
    <location>
        <begin position="48"/>
        <end position="64"/>
    </location>
</feature>
<evidence type="ECO:0000313" key="2">
    <source>
        <dbReference type="EMBL" id="MEA9355687.1"/>
    </source>
</evidence>
<protein>
    <submittedName>
        <fullName evidence="2">Uncharacterized protein</fullName>
    </submittedName>
</protein>
<comment type="caution">
    <text evidence="2">The sequence shown here is derived from an EMBL/GenBank/DDBJ whole genome shotgun (WGS) entry which is preliminary data.</text>
</comment>
<keyword evidence="1" id="KW-0472">Membrane</keyword>
<evidence type="ECO:0000256" key="1">
    <source>
        <dbReference type="SAM" id="Phobius"/>
    </source>
</evidence>
<proteinExistence type="predicted"/>
<dbReference type="EMBL" id="JAYGJQ010000001">
    <property type="protein sequence ID" value="MEA9355687.1"/>
    <property type="molecule type" value="Genomic_DNA"/>
</dbReference>
<accession>A0ABU5VRL4</accession>
<dbReference type="Proteomes" id="UP001302274">
    <property type="component" value="Unassembled WGS sequence"/>
</dbReference>
<evidence type="ECO:0000313" key="3">
    <source>
        <dbReference type="Proteomes" id="UP001302274"/>
    </source>
</evidence>
<name>A0ABU5VRL4_9BACT</name>